<feature type="domain" description="Sialate O-acetylesterase" evidence="3">
    <location>
        <begin position="29"/>
        <end position="249"/>
    </location>
</feature>
<dbReference type="PANTHER" id="PTHR31988">
    <property type="entry name" value="ESTERASE, PUTATIVE (DUF303)-RELATED"/>
    <property type="match status" value="1"/>
</dbReference>
<dbReference type="RefSeq" id="WP_240830861.1">
    <property type="nucleotide sequence ID" value="NZ_JAKWBL010000003.1"/>
</dbReference>
<dbReference type="PANTHER" id="PTHR31988:SF19">
    <property type="entry name" value="9-O-ACETYL-N-ACETYLNEURAMINIC ACID DEACETYLASE-RELATED"/>
    <property type="match status" value="1"/>
</dbReference>
<dbReference type="Pfam" id="PF03629">
    <property type="entry name" value="SASA"/>
    <property type="match status" value="1"/>
</dbReference>
<evidence type="ECO:0000313" key="4">
    <source>
        <dbReference type="EMBL" id="MCH5599185.1"/>
    </source>
</evidence>
<keyword evidence="2" id="KW-0732">Signal</keyword>
<feature type="chain" id="PRO_5045445540" evidence="2">
    <location>
        <begin position="23"/>
        <end position="259"/>
    </location>
</feature>
<keyword evidence="5" id="KW-1185">Reference proteome</keyword>
<evidence type="ECO:0000256" key="2">
    <source>
        <dbReference type="SAM" id="SignalP"/>
    </source>
</evidence>
<dbReference type="InterPro" id="IPR005181">
    <property type="entry name" value="SASA"/>
</dbReference>
<dbReference type="Gene3D" id="3.40.50.1110">
    <property type="entry name" value="SGNH hydrolase"/>
    <property type="match status" value="1"/>
</dbReference>
<feature type="signal peptide" evidence="2">
    <location>
        <begin position="1"/>
        <end position="22"/>
    </location>
</feature>
<accession>A0ABS9SLK1</accession>
<name>A0ABS9SLK1_9BACT</name>
<sequence>MYRKLLNLALFTFISISSFAQADPPDSNFHLYLLIGQSNMAGRGPLDELGATSNSKIVMLDSLNQWVIAKDPVHFDKPKVVGVGPGLSFANAMLEKNSRIKIGLVPCAWGGSPIKVWQPGESYLSAHPYDDAIRRTKIAMQKGVLKGILWHQGESDNNPDKATKYLPQLVALVKRLRSDLDQPELPFIAGEIGYFSRKNHINAFIDQLPDVIPHTMVVSAKGLQHKGDSTHFDSPSARTLGVRYAKAMKQLQSGAVISQ</sequence>
<gene>
    <name evidence="4" type="ORF">MKP09_15345</name>
</gene>
<keyword evidence="1" id="KW-0378">Hydrolase</keyword>
<dbReference type="SUPFAM" id="SSF52266">
    <property type="entry name" value="SGNH hydrolase"/>
    <property type="match status" value="1"/>
</dbReference>
<evidence type="ECO:0000313" key="5">
    <source>
        <dbReference type="Proteomes" id="UP001202248"/>
    </source>
</evidence>
<dbReference type="InterPro" id="IPR052940">
    <property type="entry name" value="Carb_Esterase_6"/>
</dbReference>
<comment type="caution">
    <text evidence="4">The sequence shown here is derived from an EMBL/GenBank/DDBJ whole genome shotgun (WGS) entry which is preliminary data.</text>
</comment>
<protein>
    <submittedName>
        <fullName evidence="4">Sialate O-acetylesterase</fullName>
    </submittedName>
</protein>
<evidence type="ECO:0000256" key="1">
    <source>
        <dbReference type="ARBA" id="ARBA00022801"/>
    </source>
</evidence>
<dbReference type="InterPro" id="IPR036514">
    <property type="entry name" value="SGNH_hydro_sf"/>
</dbReference>
<dbReference type="Proteomes" id="UP001202248">
    <property type="component" value="Unassembled WGS sequence"/>
</dbReference>
<reference evidence="4 5" key="1">
    <citation type="submission" date="2022-02" db="EMBL/GenBank/DDBJ databases">
        <authorList>
            <person name="Min J."/>
        </authorList>
    </citation>
    <scope>NUCLEOTIDE SEQUENCE [LARGE SCALE GENOMIC DNA]</scope>
    <source>
        <strain evidence="4 5">GR10-1</strain>
    </source>
</reference>
<dbReference type="EMBL" id="JAKWBL010000003">
    <property type="protein sequence ID" value="MCH5599185.1"/>
    <property type="molecule type" value="Genomic_DNA"/>
</dbReference>
<evidence type="ECO:0000259" key="3">
    <source>
        <dbReference type="Pfam" id="PF03629"/>
    </source>
</evidence>
<organism evidence="4 5">
    <name type="scientific">Niabella ginsengisoli</name>
    <dbReference type="NCBI Taxonomy" id="522298"/>
    <lineage>
        <taxon>Bacteria</taxon>
        <taxon>Pseudomonadati</taxon>
        <taxon>Bacteroidota</taxon>
        <taxon>Chitinophagia</taxon>
        <taxon>Chitinophagales</taxon>
        <taxon>Chitinophagaceae</taxon>
        <taxon>Niabella</taxon>
    </lineage>
</organism>
<proteinExistence type="predicted"/>